<feature type="compositionally biased region" description="Low complexity" evidence="1">
    <location>
        <begin position="65"/>
        <end position="83"/>
    </location>
</feature>
<evidence type="ECO:0000256" key="2">
    <source>
        <dbReference type="SAM" id="SignalP"/>
    </source>
</evidence>
<dbReference type="OrthoDB" id="10642874at2759"/>
<accession>A0A8R2NKZ6</accession>
<keyword evidence="2" id="KW-0732">Signal</keyword>
<evidence type="ECO:0000256" key="1">
    <source>
        <dbReference type="SAM" id="MobiDB-lite"/>
    </source>
</evidence>
<dbReference type="KEGG" id="api:100571241"/>
<reference evidence="3" key="2">
    <citation type="submission" date="2022-06" db="UniProtKB">
        <authorList>
            <consortium name="EnsemblMetazoa"/>
        </authorList>
    </citation>
    <scope>IDENTIFICATION</scope>
</reference>
<reference evidence="4" key="1">
    <citation type="submission" date="2010-06" db="EMBL/GenBank/DDBJ databases">
        <authorList>
            <person name="Jiang H."/>
            <person name="Abraham K."/>
            <person name="Ali S."/>
            <person name="Alsbrooks S.L."/>
            <person name="Anim B.N."/>
            <person name="Anosike U.S."/>
            <person name="Attaway T."/>
            <person name="Bandaranaike D.P."/>
            <person name="Battles P.K."/>
            <person name="Bell S.N."/>
            <person name="Bell A.V."/>
            <person name="Beltran B."/>
            <person name="Bickham C."/>
            <person name="Bustamante Y."/>
            <person name="Caleb T."/>
            <person name="Canada A."/>
            <person name="Cardenas V."/>
            <person name="Carter K."/>
            <person name="Chacko J."/>
            <person name="Chandrabose M.N."/>
            <person name="Chavez D."/>
            <person name="Chavez A."/>
            <person name="Chen L."/>
            <person name="Chu H.-S."/>
            <person name="Claassen K.J."/>
            <person name="Cockrell R."/>
            <person name="Collins M."/>
            <person name="Cooper J.A."/>
            <person name="Cree A."/>
            <person name="Curry S.M."/>
            <person name="Da Y."/>
            <person name="Dao M.D."/>
            <person name="Das B."/>
            <person name="Davila M.-L."/>
            <person name="Davy-Carroll L."/>
            <person name="Denson S."/>
            <person name="Dinh H."/>
            <person name="Ebong V.E."/>
            <person name="Edwards J.R."/>
            <person name="Egan A."/>
            <person name="El-Daye J."/>
            <person name="Escobedo L."/>
            <person name="Fernandez S."/>
            <person name="Fernando P.R."/>
            <person name="Flagg N."/>
            <person name="Forbes L.D."/>
            <person name="Fowler R.G."/>
            <person name="Fu Q."/>
            <person name="Gabisi R.A."/>
            <person name="Ganer J."/>
            <person name="Garbino Pronczuk A."/>
            <person name="Garcia R.M."/>
            <person name="Garner T."/>
            <person name="Garrett T.E."/>
            <person name="Gonzalez D.A."/>
            <person name="Hamid H."/>
            <person name="Hawkins E.S."/>
            <person name="Hirani K."/>
            <person name="Hogues M.E."/>
            <person name="Hollins B."/>
            <person name="Hsiao C.-H."/>
            <person name="Jabil R."/>
            <person name="James M.L."/>
            <person name="Jhangiani S.N."/>
            <person name="Johnson B."/>
            <person name="Johnson Q."/>
            <person name="Joshi V."/>
            <person name="Kalu J.B."/>
            <person name="Kam C."/>
            <person name="Kashfia A."/>
            <person name="Keebler J."/>
            <person name="Kisamo H."/>
            <person name="Kovar C.L."/>
            <person name="Lago L.A."/>
            <person name="Lai C.-Y."/>
            <person name="Laidlaw J."/>
            <person name="Lara F."/>
            <person name="Le T.-K."/>
            <person name="Lee S.L."/>
            <person name="Legall F.H."/>
            <person name="Lemon S.J."/>
            <person name="Lewis L.R."/>
            <person name="Li B."/>
            <person name="Liu Y."/>
            <person name="Liu Y.-S."/>
            <person name="Lopez J."/>
            <person name="Lozado R.J."/>
            <person name="Lu J."/>
            <person name="Madu R.C."/>
            <person name="Maheshwari M."/>
            <person name="Maheshwari R."/>
            <person name="Malloy K."/>
            <person name="Martinez E."/>
            <person name="Mathew T."/>
            <person name="Mercado I.C."/>
            <person name="Mercado C."/>
            <person name="Meyer B."/>
            <person name="Montgomery K."/>
            <person name="Morgan M.B."/>
            <person name="Munidasa M."/>
            <person name="Nazareth L.V."/>
            <person name="Nelson J."/>
            <person name="Ng B.M."/>
            <person name="Nguyen N.B."/>
            <person name="Nguyen P.Q."/>
            <person name="Nguyen T."/>
            <person name="Obregon M."/>
            <person name="Okwuonu G.O."/>
            <person name="Onwere C.G."/>
            <person name="Orozco G."/>
            <person name="Parra A."/>
            <person name="Patel S."/>
            <person name="Patil S."/>
            <person name="Perez A."/>
            <person name="Perez Y."/>
            <person name="Pham C."/>
            <person name="Primus E.L."/>
            <person name="Pu L.-L."/>
            <person name="Puazo M."/>
            <person name="Qin X."/>
            <person name="Quiroz J.B."/>
            <person name="Reese J."/>
            <person name="Richards S."/>
            <person name="Rives C.M."/>
            <person name="Robberts R."/>
            <person name="Ruiz S.J."/>
            <person name="Ruiz M.J."/>
            <person name="Santibanez J."/>
            <person name="Schneider B.W."/>
            <person name="Sisson I."/>
            <person name="Smith M."/>
            <person name="Sodergren E."/>
            <person name="Song X.-Z."/>
            <person name="Song B.B."/>
            <person name="Summersgill H."/>
            <person name="Thelus R."/>
            <person name="Thornton R.D."/>
            <person name="Trejos Z.Y."/>
            <person name="Usmani K."/>
            <person name="Vattathil S."/>
            <person name="Villasana D."/>
            <person name="Walker D.L."/>
            <person name="Wang S."/>
            <person name="Wang K."/>
            <person name="White C.S."/>
            <person name="Williams A.C."/>
            <person name="Williamson J."/>
            <person name="Wilson K."/>
            <person name="Woghiren I.O."/>
            <person name="Woodworth J.R."/>
            <person name="Worley K.C."/>
            <person name="Wright R.A."/>
            <person name="Wu W."/>
            <person name="Young L."/>
            <person name="Zhang L."/>
            <person name="Zhang J."/>
            <person name="Zhu Y."/>
            <person name="Muzny D.M."/>
            <person name="Weinstock G."/>
            <person name="Gibbs R.A."/>
        </authorList>
    </citation>
    <scope>NUCLEOTIDE SEQUENCE [LARGE SCALE GENOMIC DNA]</scope>
    <source>
        <strain evidence="4">LSR1</strain>
    </source>
</reference>
<name>A0A8R2NKZ6_ACYPI</name>
<evidence type="ECO:0000313" key="4">
    <source>
        <dbReference type="Proteomes" id="UP000007819"/>
    </source>
</evidence>
<feature type="chain" id="PRO_5035778220" evidence="2">
    <location>
        <begin position="25"/>
        <end position="168"/>
    </location>
</feature>
<sequence>MISYKVLIVLTVTYIICCSCGVGGDMTLDECSNILSNAGFSVYSGLVDCCFVKQFLSNEEIENTQLNENENTQSNENENTQSNDDYDNTNVDASFNEFKTFMGDQYKEKILHDIVKEFFKYNANITADSRLKTPKEFCSDLTKTPIEDCDVCEVCEGKWNNFLTQLQC</sequence>
<feature type="signal peptide" evidence="2">
    <location>
        <begin position="1"/>
        <end position="24"/>
    </location>
</feature>
<dbReference type="EnsemblMetazoa" id="XM_029486435.1">
    <property type="protein sequence ID" value="XP_029342295.1"/>
    <property type="gene ID" value="LOC100571241"/>
</dbReference>
<dbReference type="GeneID" id="100571241"/>
<keyword evidence="4" id="KW-1185">Reference proteome</keyword>
<proteinExistence type="predicted"/>
<dbReference type="RefSeq" id="XP_029342295.1">
    <property type="nucleotide sequence ID" value="XM_029486435.1"/>
</dbReference>
<protein>
    <submittedName>
        <fullName evidence="3">Uncharacterized protein</fullName>
    </submittedName>
</protein>
<feature type="region of interest" description="Disordered" evidence="1">
    <location>
        <begin position="65"/>
        <end position="88"/>
    </location>
</feature>
<evidence type="ECO:0000313" key="3">
    <source>
        <dbReference type="EnsemblMetazoa" id="XP_029342295.1"/>
    </source>
</evidence>
<dbReference type="Proteomes" id="UP000007819">
    <property type="component" value="Chromosome A1"/>
</dbReference>
<dbReference type="AlphaFoldDB" id="A0A8R2NKZ6"/>
<organism evidence="3 4">
    <name type="scientific">Acyrthosiphon pisum</name>
    <name type="common">Pea aphid</name>
    <dbReference type="NCBI Taxonomy" id="7029"/>
    <lineage>
        <taxon>Eukaryota</taxon>
        <taxon>Metazoa</taxon>
        <taxon>Ecdysozoa</taxon>
        <taxon>Arthropoda</taxon>
        <taxon>Hexapoda</taxon>
        <taxon>Insecta</taxon>
        <taxon>Pterygota</taxon>
        <taxon>Neoptera</taxon>
        <taxon>Paraneoptera</taxon>
        <taxon>Hemiptera</taxon>
        <taxon>Sternorrhyncha</taxon>
        <taxon>Aphidomorpha</taxon>
        <taxon>Aphidoidea</taxon>
        <taxon>Aphididae</taxon>
        <taxon>Macrosiphini</taxon>
        <taxon>Acyrthosiphon</taxon>
    </lineage>
</organism>